<feature type="compositionally biased region" description="Basic and acidic residues" evidence="1">
    <location>
        <begin position="154"/>
        <end position="163"/>
    </location>
</feature>
<protein>
    <submittedName>
        <fullName evidence="3">Uncharacterized protein</fullName>
    </submittedName>
</protein>
<keyword evidence="2" id="KW-0472">Membrane</keyword>
<feature type="region of interest" description="Disordered" evidence="1">
    <location>
        <begin position="134"/>
        <end position="163"/>
    </location>
</feature>
<organism evidence="3 4">
    <name type="scientific">Sphaerisporangium aureirubrum</name>
    <dbReference type="NCBI Taxonomy" id="1544736"/>
    <lineage>
        <taxon>Bacteria</taxon>
        <taxon>Bacillati</taxon>
        <taxon>Actinomycetota</taxon>
        <taxon>Actinomycetes</taxon>
        <taxon>Streptosporangiales</taxon>
        <taxon>Streptosporangiaceae</taxon>
        <taxon>Sphaerisporangium</taxon>
    </lineage>
</organism>
<gene>
    <name evidence="3" type="ORF">ACFP1K_19040</name>
</gene>
<dbReference type="EMBL" id="JBHSRF010000026">
    <property type="protein sequence ID" value="MFC6083277.1"/>
    <property type="molecule type" value="Genomic_DNA"/>
</dbReference>
<keyword evidence="4" id="KW-1185">Reference proteome</keyword>
<sequence>MSLTLRKRRVASAMPMARMAGMKSRALRTAERIGPMASTARETAAHRIEDARVWAAPRLDRAAHSVEEDIAPKVSAFLATAAERIDPAPSVRRRSRWTTVALLAGCAACAVGIVLYRNNTRRWADSMKDSAADASRWSAARATEDSDGSMSGVREGEDTPKAY</sequence>
<evidence type="ECO:0000313" key="3">
    <source>
        <dbReference type="EMBL" id="MFC6083277.1"/>
    </source>
</evidence>
<evidence type="ECO:0000256" key="2">
    <source>
        <dbReference type="SAM" id="Phobius"/>
    </source>
</evidence>
<proteinExistence type="predicted"/>
<name>A0ABW1NM65_9ACTN</name>
<evidence type="ECO:0000313" key="4">
    <source>
        <dbReference type="Proteomes" id="UP001596137"/>
    </source>
</evidence>
<accession>A0ABW1NM65</accession>
<keyword evidence="2" id="KW-0812">Transmembrane</keyword>
<comment type="caution">
    <text evidence="3">The sequence shown here is derived from an EMBL/GenBank/DDBJ whole genome shotgun (WGS) entry which is preliminary data.</text>
</comment>
<dbReference type="RefSeq" id="WP_380754982.1">
    <property type="nucleotide sequence ID" value="NZ_JBHSRF010000026.1"/>
</dbReference>
<evidence type="ECO:0000256" key="1">
    <source>
        <dbReference type="SAM" id="MobiDB-lite"/>
    </source>
</evidence>
<dbReference type="Proteomes" id="UP001596137">
    <property type="component" value="Unassembled WGS sequence"/>
</dbReference>
<feature type="transmembrane region" description="Helical" evidence="2">
    <location>
        <begin position="97"/>
        <end position="116"/>
    </location>
</feature>
<reference evidence="4" key="1">
    <citation type="journal article" date="2019" name="Int. J. Syst. Evol. Microbiol.">
        <title>The Global Catalogue of Microorganisms (GCM) 10K type strain sequencing project: providing services to taxonomists for standard genome sequencing and annotation.</title>
        <authorList>
            <consortium name="The Broad Institute Genomics Platform"/>
            <consortium name="The Broad Institute Genome Sequencing Center for Infectious Disease"/>
            <person name="Wu L."/>
            <person name="Ma J."/>
        </authorList>
    </citation>
    <scope>NUCLEOTIDE SEQUENCE [LARGE SCALE GENOMIC DNA]</scope>
    <source>
        <strain evidence="4">JCM 30346</strain>
    </source>
</reference>
<keyword evidence="2" id="KW-1133">Transmembrane helix</keyword>